<evidence type="ECO:0000313" key="3">
    <source>
        <dbReference type="Proteomes" id="UP000242188"/>
    </source>
</evidence>
<organism evidence="2 3">
    <name type="scientific">Mizuhopecten yessoensis</name>
    <name type="common">Japanese scallop</name>
    <name type="synonym">Patinopecten yessoensis</name>
    <dbReference type="NCBI Taxonomy" id="6573"/>
    <lineage>
        <taxon>Eukaryota</taxon>
        <taxon>Metazoa</taxon>
        <taxon>Spiralia</taxon>
        <taxon>Lophotrochozoa</taxon>
        <taxon>Mollusca</taxon>
        <taxon>Bivalvia</taxon>
        <taxon>Autobranchia</taxon>
        <taxon>Pteriomorphia</taxon>
        <taxon>Pectinida</taxon>
        <taxon>Pectinoidea</taxon>
        <taxon>Pectinidae</taxon>
        <taxon>Mizuhopecten</taxon>
    </lineage>
</organism>
<evidence type="ECO:0000256" key="1">
    <source>
        <dbReference type="SAM" id="SignalP"/>
    </source>
</evidence>
<reference evidence="2 3" key="1">
    <citation type="journal article" date="2017" name="Nat. Ecol. Evol.">
        <title>Scallop genome provides insights into evolution of bilaterian karyotype and development.</title>
        <authorList>
            <person name="Wang S."/>
            <person name="Zhang J."/>
            <person name="Jiao W."/>
            <person name="Li J."/>
            <person name="Xun X."/>
            <person name="Sun Y."/>
            <person name="Guo X."/>
            <person name="Huan P."/>
            <person name="Dong B."/>
            <person name="Zhang L."/>
            <person name="Hu X."/>
            <person name="Sun X."/>
            <person name="Wang J."/>
            <person name="Zhao C."/>
            <person name="Wang Y."/>
            <person name="Wang D."/>
            <person name="Huang X."/>
            <person name="Wang R."/>
            <person name="Lv J."/>
            <person name="Li Y."/>
            <person name="Zhang Z."/>
            <person name="Liu B."/>
            <person name="Lu W."/>
            <person name="Hui Y."/>
            <person name="Liang J."/>
            <person name="Zhou Z."/>
            <person name="Hou R."/>
            <person name="Li X."/>
            <person name="Liu Y."/>
            <person name="Li H."/>
            <person name="Ning X."/>
            <person name="Lin Y."/>
            <person name="Zhao L."/>
            <person name="Xing Q."/>
            <person name="Dou J."/>
            <person name="Li Y."/>
            <person name="Mao J."/>
            <person name="Guo H."/>
            <person name="Dou H."/>
            <person name="Li T."/>
            <person name="Mu C."/>
            <person name="Jiang W."/>
            <person name="Fu Q."/>
            <person name="Fu X."/>
            <person name="Miao Y."/>
            <person name="Liu J."/>
            <person name="Yu Q."/>
            <person name="Li R."/>
            <person name="Liao H."/>
            <person name="Li X."/>
            <person name="Kong Y."/>
            <person name="Jiang Z."/>
            <person name="Chourrout D."/>
            <person name="Li R."/>
            <person name="Bao Z."/>
        </authorList>
    </citation>
    <scope>NUCLEOTIDE SEQUENCE [LARGE SCALE GENOMIC DNA]</scope>
    <source>
        <strain evidence="2 3">PY_sf001</strain>
    </source>
</reference>
<evidence type="ECO:0000313" key="2">
    <source>
        <dbReference type="EMBL" id="OWF47385.1"/>
    </source>
</evidence>
<accession>A0A210QF73</accession>
<evidence type="ECO:0008006" key="4">
    <source>
        <dbReference type="Google" id="ProtNLM"/>
    </source>
</evidence>
<keyword evidence="1" id="KW-0732">Signal</keyword>
<feature type="signal peptide" evidence="1">
    <location>
        <begin position="1"/>
        <end position="25"/>
    </location>
</feature>
<dbReference type="OrthoDB" id="6089046at2759"/>
<dbReference type="AlphaFoldDB" id="A0A210QF73"/>
<gene>
    <name evidence="2" type="ORF">KP79_PYT08169</name>
</gene>
<feature type="chain" id="PRO_5012103339" description="Hydrophobin" evidence="1">
    <location>
        <begin position="26"/>
        <end position="153"/>
    </location>
</feature>
<keyword evidence="3" id="KW-1185">Reference proteome</keyword>
<proteinExistence type="predicted"/>
<name>A0A210QF73_MIZYE</name>
<dbReference type="EMBL" id="NEDP02003918">
    <property type="protein sequence ID" value="OWF47385.1"/>
    <property type="molecule type" value="Genomic_DNA"/>
</dbReference>
<comment type="caution">
    <text evidence="2">The sequence shown here is derived from an EMBL/GenBank/DDBJ whole genome shotgun (WGS) entry which is preliminary data.</text>
</comment>
<sequence>MKGITRTLLVLAVSALLGLFWSTDGRTIKRTGDNSNWCCEVEPTSSSSNFTSIEIHQFTKVIWEVKVGPIHQCADGEDTTVGPIGVYCQGMVNVSRTVITYQQVPVVKPVIQQGVCPTEHLVCCEGYVKHQDQCLKSSAIDSLQALIDAGLIG</sequence>
<dbReference type="Proteomes" id="UP000242188">
    <property type="component" value="Unassembled WGS sequence"/>
</dbReference>
<protein>
    <recommendedName>
        <fullName evidence="4">Hydrophobin</fullName>
    </recommendedName>
</protein>